<proteinExistence type="predicted"/>
<dbReference type="Proteomes" id="UP000033580">
    <property type="component" value="Unassembled WGS sequence"/>
</dbReference>
<evidence type="ECO:0000313" key="1">
    <source>
        <dbReference type="EMBL" id="KJW05878.1"/>
    </source>
</evidence>
<comment type="caution">
    <text evidence="1">The sequence shown here is derived from an EMBL/GenBank/DDBJ whole genome shotgun (WGS) entry which is preliminary data.</text>
</comment>
<accession>A0A0F3RHY7</accession>
<evidence type="ECO:0000313" key="2">
    <source>
        <dbReference type="Proteomes" id="UP000033580"/>
    </source>
</evidence>
<reference evidence="1 2" key="1">
    <citation type="submission" date="2015-01" db="EMBL/GenBank/DDBJ databases">
        <title>Genome Sequencing of Rickettsiales.</title>
        <authorList>
            <person name="Daugherty S.C."/>
            <person name="Su Q."/>
            <person name="Abolude K."/>
            <person name="Beier-Sexton M."/>
            <person name="Carlyon J.A."/>
            <person name="Carter R."/>
            <person name="Day N.P."/>
            <person name="Dumler S.J."/>
            <person name="Dyachenko V."/>
            <person name="Godinez A."/>
            <person name="Kurtti T.J."/>
            <person name="Lichay M."/>
            <person name="Mullins K.E."/>
            <person name="Ott S."/>
            <person name="Pappas-Brown V."/>
            <person name="Paris D.H."/>
            <person name="Patel P."/>
            <person name="Richards A.L."/>
            <person name="Sadzewicz L."/>
            <person name="Sears K."/>
            <person name="Seidman D."/>
            <person name="Sengamalay N."/>
            <person name="Stenos J."/>
            <person name="Tallon L.J."/>
            <person name="Vincent G."/>
            <person name="Fraser C.M."/>
            <person name="Munderloh U."/>
            <person name="Dunning-Hotopp J.C."/>
        </authorList>
    </citation>
    <scope>NUCLEOTIDE SEQUENCE [LARGE SCALE GENOMIC DNA]</scope>
    <source>
        <strain evidence="1 2">UT144</strain>
    </source>
</reference>
<dbReference type="EMBL" id="LAOR01000206">
    <property type="protein sequence ID" value="KJW05878.1"/>
    <property type="molecule type" value="Genomic_DNA"/>
</dbReference>
<name>A0A0F3RHY7_ORITS</name>
<gene>
    <name evidence="1" type="ORF">OTUT144_2094</name>
</gene>
<dbReference type="AlphaFoldDB" id="A0A0F3RHY7"/>
<dbReference type="PATRIC" id="fig|1441384.3.peg.1144"/>
<protein>
    <submittedName>
        <fullName evidence="1">Repeat-containing C domain protein</fullName>
    </submittedName>
</protein>
<organism evidence="1 2">
    <name type="scientific">Orientia tsutsugamushi str. UT144</name>
    <dbReference type="NCBI Taxonomy" id="1441384"/>
    <lineage>
        <taxon>Bacteria</taxon>
        <taxon>Pseudomonadati</taxon>
        <taxon>Pseudomonadota</taxon>
        <taxon>Alphaproteobacteria</taxon>
        <taxon>Rickettsiales</taxon>
        <taxon>Rickettsiaceae</taxon>
        <taxon>Rickettsieae</taxon>
        <taxon>Orientia</taxon>
    </lineage>
</organism>
<sequence>MAPKRSNPSIKCNLEEYLNQNNEIKTILEKLPEVKRYISNIFKTHLYFSEDFDVFFAKTGNTYTSIENVKLLQQYHIPAVSVASVIQQYTSKPKVLAAILPKLADSRFGLLKHYGIPFSSVSLF</sequence>